<dbReference type="EMBL" id="CAJMWZ010005275">
    <property type="protein sequence ID" value="CAE6502928.1"/>
    <property type="molecule type" value="Genomic_DNA"/>
</dbReference>
<sequence>MDELYMSILKGEFGDPNRNPEELKLTKLVLWSAVCIQEPLTMISFARLLQLDDDQRLILASGTLESVLYTSEGTELIANPPASFLEFLLSRRSGEYACDESTHHGLLAQRCFELMQDKLQFNICNSDSSLSRDRDVRDPDAKVNTVISEELFYSCQYVGAHVQMSAPNPSLIAHLHEFILHQLLAWLEVLSLKQAVSSGVPTLAAINAWLRENDISSDIIPLVHDARKFVASFAVIPACSSTPHIHVSHLSTWRRDSPMFQIYGDLIRDIVAVDGDTINYLNLYTYHNPEFLSAYNTESSRRLTTIPSGGTTQPTPKGSMSQQAISSTKIPPQIRSVRSVMVSADNTSIMSASGHLTAVWDRKTGKGLSGGFHIRPACFGIVAFSHDRRRVATASSHCDVFVWDASTEKLAVGPFHGHRSWVTAIAFSPDGTRIVSGARDQVVLVWDICSPSAPVRILEGHSGYVLSVVFSPDSSRVVSASTDNTVRVWDVQKESSASLLLTGHTDCVRSVDVSPDGTRVVSGADDRSIRIWDMFTGQTIYGHFEGHSDYVLCVKFSPNGQQVVSGSQDCTVRVWDVNTGEVVGGPFIGHTSRVNTVTFSMDGTQVISGSDDGTIRIWDLQAQTDINAHIENAPADPHPVDESDAPGTWKLKPDGWVVDQDERLLIWIPPLSHYAIRPPPPDHILIPRFDLPISSLLEGKAWKELCRRQEGKSIRYEI</sequence>
<feature type="repeat" description="WD" evidence="3">
    <location>
        <begin position="544"/>
        <end position="585"/>
    </location>
</feature>
<dbReference type="PROSITE" id="PS50082">
    <property type="entry name" value="WD_REPEATS_2"/>
    <property type="match status" value="5"/>
</dbReference>
<dbReference type="SUPFAM" id="SSF50978">
    <property type="entry name" value="WD40 repeat-like"/>
    <property type="match status" value="1"/>
</dbReference>
<dbReference type="Gene3D" id="2.130.10.10">
    <property type="entry name" value="YVTN repeat-like/Quinoprotein amine dehydrogenase"/>
    <property type="match status" value="2"/>
</dbReference>
<feature type="repeat" description="WD" evidence="3">
    <location>
        <begin position="587"/>
        <end position="628"/>
    </location>
</feature>
<feature type="repeat" description="WD" evidence="3">
    <location>
        <begin position="501"/>
        <end position="542"/>
    </location>
</feature>
<reference evidence="5" key="1">
    <citation type="submission" date="2021-01" db="EMBL/GenBank/DDBJ databases">
        <authorList>
            <person name="Kaushik A."/>
        </authorList>
    </citation>
    <scope>NUCLEOTIDE SEQUENCE</scope>
    <source>
        <strain evidence="5">Type strain: AG8-Rh-89/</strain>
    </source>
</reference>
<dbReference type="PROSITE" id="PS00678">
    <property type="entry name" value="WD_REPEATS_1"/>
    <property type="match status" value="5"/>
</dbReference>
<dbReference type="AlphaFoldDB" id="A0A8H3CYM1"/>
<feature type="repeat" description="WD" evidence="3">
    <location>
        <begin position="458"/>
        <end position="499"/>
    </location>
</feature>
<evidence type="ECO:0000256" key="2">
    <source>
        <dbReference type="ARBA" id="ARBA00022737"/>
    </source>
</evidence>
<dbReference type="InterPro" id="IPR036322">
    <property type="entry name" value="WD40_repeat_dom_sf"/>
</dbReference>
<keyword evidence="1 3" id="KW-0853">WD repeat</keyword>
<dbReference type="SMART" id="SM00320">
    <property type="entry name" value="WD40"/>
    <property type="match status" value="6"/>
</dbReference>
<evidence type="ECO:0000313" key="6">
    <source>
        <dbReference type="Proteomes" id="UP000663850"/>
    </source>
</evidence>
<dbReference type="PANTHER" id="PTHR22847:SF637">
    <property type="entry name" value="WD REPEAT DOMAIN 5B"/>
    <property type="match status" value="1"/>
</dbReference>
<dbReference type="InterPro" id="IPR015943">
    <property type="entry name" value="WD40/YVTN_repeat-like_dom_sf"/>
</dbReference>
<dbReference type="GO" id="GO:1990234">
    <property type="term" value="C:transferase complex"/>
    <property type="evidence" value="ECO:0007669"/>
    <property type="project" value="UniProtKB-ARBA"/>
</dbReference>
<dbReference type="InterPro" id="IPR019775">
    <property type="entry name" value="WD40_repeat_CS"/>
</dbReference>
<dbReference type="PANTHER" id="PTHR22847">
    <property type="entry name" value="WD40 REPEAT PROTEIN"/>
    <property type="match status" value="1"/>
</dbReference>
<keyword evidence="2" id="KW-0677">Repeat</keyword>
<evidence type="ECO:0000256" key="4">
    <source>
        <dbReference type="SAM" id="MobiDB-lite"/>
    </source>
</evidence>
<evidence type="ECO:0000313" key="5">
    <source>
        <dbReference type="EMBL" id="CAE6502928.1"/>
    </source>
</evidence>
<feature type="region of interest" description="Disordered" evidence="4">
    <location>
        <begin position="306"/>
        <end position="328"/>
    </location>
</feature>
<dbReference type="CDD" id="cd00200">
    <property type="entry name" value="WD40"/>
    <property type="match status" value="1"/>
</dbReference>
<feature type="repeat" description="WD" evidence="3">
    <location>
        <begin position="415"/>
        <end position="448"/>
    </location>
</feature>
<dbReference type="Proteomes" id="UP000663850">
    <property type="component" value="Unassembled WGS sequence"/>
</dbReference>
<name>A0A8H3CYM1_9AGAM</name>
<dbReference type="InterPro" id="IPR001680">
    <property type="entry name" value="WD40_rpt"/>
</dbReference>
<protein>
    <submittedName>
        <fullName evidence="5">Uncharacterized protein</fullName>
    </submittedName>
</protein>
<proteinExistence type="predicted"/>
<gene>
    <name evidence="5" type="ORF">RDB_LOCUS97162</name>
</gene>
<comment type="caution">
    <text evidence="5">The sequence shown here is derived from an EMBL/GenBank/DDBJ whole genome shotgun (WGS) entry which is preliminary data.</text>
</comment>
<dbReference type="PRINTS" id="PR00320">
    <property type="entry name" value="GPROTEINBRPT"/>
</dbReference>
<evidence type="ECO:0000256" key="3">
    <source>
        <dbReference type="PROSITE-ProRule" id="PRU00221"/>
    </source>
</evidence>
<accession>A0A8H3CYM1</accession>
<organism evidence="5 6">
    <name type="scientific">Rhizoctonia solani</name>
    <dbReference type="NCBI Taxonomy" id="456999"/>
    <lineage>
        <taxon>Eukaryota</taxon>
        <taxon>Fungi</taxon>
        <taxon>Dikarya</taxon>
        <taxon>Basidiomycota</taxon>
        <taxon>Agaricomycotina</taxon>
        <taxon>Agaricomycetes</taxon>
        <taxon>Cantharellales</taxon>
        <taxon>Ceratobasidiaceae</taxon>
        <taxon>Rhizoctonia</taxon>
    </lineage>
</organism>
<dbReference type="PROSITE" id="PS50294">
    <property type="entry name" value="WD_REPEATS_REGION"/>
    <property type="match status" value="5"/>
</dbReference>
<evidence type="ECO:0000256" key="1">
    <source>
        <dbReference type="ARBA" id="ARBA00022574"/>
    </source>
</evidence>
<dbReference type="Pfam" id="PF00400">
    <property type="entry name" value="WD40"/>
    <property type="match status" value="5"/>
</dbReference>
<dbReference type="InterPro" id="IPR020472">
    <property type="entry name" value="WD40_PAC1"/>
</dbReference>